<dbReference type="EMBL" id="NVDG01000033">
    <property type="protein sequence ID" value="PFU40072.1"/>
    <property type="molecule type" value="Genomic_DNA"/>
</dbReference>
<evidence type="ECO:0000313" key="1">
    <source>
        <dbReference type="EMBL" id="PFU40072.1"/>
    </source>
</evidence>
<dbReference type="InterPro" id="IPR027417">
    <property type="entry name" value="P-loop_NTPase"/>
</dbReference>
<name>A0A2B3TYM7_BACCE</name>
<dbReference type="RefSeq" id="WP_098145535.1">
    <property type="nucleotide sequence ID" value="NZ_NVDG01000033.1"/>
</dbReference>
<gene>
    <name evidence="1" type="ORF">COK86_19955</name>
</gene>
<organism evidence="1 2">
    <name type="scientific">Bacillus cereus</name>
    <dbReference type="NCBI Taxonomy" id="1396"/>
    <lineage>
        <taxon>Bacteria</taxon>
        <taxon>Bacillati</taxon>
        <taxon>Bacillota</taxon>
        <taxon>Bacilli</taxon>
        <taxon>Bacillales</taxon>
        <taxon>Bacillaceae</taxon>
        <taxon>Bacillus</taxon>
        <taxon>Bacillus cereus group</taxon>
    </lineage>
</organism>
<dbReference type="AlphaFoldDB" id="A0A2B3TYM7"/>
<sequence length="606" mass="71582">MDTIFKTIKEYLGLHKTNYAIQLNGPWGIGKTYYVTEILKPEIENLPVPDSDKKYKLIYISLNGIKSVDEIDEILFLNSIDGVLNVGYRSAKWGLRIASKISPLGVGQGVEGELSNVAKKFTNLKHTVLCFDDLERIDKSLSIQHILGYINSNYVEHENIKTIFISNQEKLEEENYFYKIKEKIIGRTIQYNKVIDEVLPDFIYNNYQESEKIRDFYEENSQIILQIIKFMSEGVNLRTLRFIFDSFLQVINNCELVERNNRISLSIFINILLISEDFKNGLVNEPKELELLYDLSTLGFLSFSSKEETKQEKYAKIFRDKYLQNSMISELFKMHKSIGIYILTGHLNAELLEEEIKEIYLKQENKEQKALRVIYLYFDFELDELQSNIEIVIKGIEKGSYKPEIYLEVYRSLFHFKSENIIQLDLEQLQEKFNIGLQKSVELHGAEVEDYKLERNLYYAIEDQYYIELVNKIKEKKIEKTREKDHFLIEEFMCSIKDVDMDKFRMHYSQIKDKDSFFASVDQERLCNEIFDFPNKGISMFSTFIKEKYLYISNANKFYKHEVEFIENLILSLRSKIEEVFIDSLKKSIVLELIDCLEKVKEHISK</sequence>
<evidence type="ECO:0000313" key="2">
    <source>
        <dbReference type="Proteomes" id="UP000224076"/>
    </source>
</evidence>
<dbReference type="Proteomes" id="UP000224076">
    <property type="component" value="Unassembled WGS sequence"/>
</dbReference>
<protein>
    <recommendedName>
        <fullName evidence="3">KAP NTPase domain-containing protein</fullName>
    </recommendedName>
</protein>
<reference evidence="1 2" key="1">
    <citation type="submission" date="2017-09" db="EMBL/GenBank/DDBJ databases">
        <title>Large-scale bioinformatics analysis of Bacillus genomes uncovers conserved roles of natural products in bacterial physiology.</title>
        <authorList>
            <consortium name="Agbiome Team Llc"/>
            <person name="Bleich R.M."/>
            <person name="Grubbs K.J."/>
            <person name="Santa Maria K.C."/>
            <person name="Allen S.E."/>
            <person name="Farag S."/>
            <person name="Shank E.A."/>
            <person name="Bowers A."/>
        </authorList>
    </citation>
    <scope>NUCLEOTIDE SEQUENCE [LARGE SCALE GENOMIC DNA]</scope>
    <source>
        <strain evidence="1 2">AFS061806</strain>
    </source>
</reference>
<accession>A0A2B3TYM7</accession>
<dbReference type="SUPFAM" id="SSF52540">
    <property type="entry name" value="P-loop containing nucleoside triphosphate hydrolases"/>
    <property type="match status" value="1"/>
</dbReference>
<dbReference type="Gene3D" id="3.40.50.300">
    <property type="entry name" value="P-loop containing nucleotide triphosphate hydrolases"/>
    <property type="match status" value="1"/>
</dbReference>
<comment type="caution">
    <text evidence="1">The sequence shown here is derived from an EMBL/GenBank/DDBJ whole genome shotgun (WGS) entry which is preliminary data.</text>
</comment>
<evidence type="ECO:0008006" key="3">
    <source>
        <dbReference type="Google" id="ProtNLM"/>
    </source>
</evidence>
<proteinExistence type="predicted"/>